<dbReference type="InterPro" id="IPR036259">
    <property type="entry name" value="MFS_trans_sf"/>
</dbReference>
<keyword evidence="4" id="KW-1003">Cell membrane</keyword>
<dbReference type="PANTHER" id="PTHR42718">
    <property type="entry name" value="MAJOR FACILITATOR SUPERFAMILY MULTIDRUG TRANSPORTER MFSC"/>
    <property type="match status" value="1"/>
</dbReference>
<feature type="transmembrane region" description="Helical" evidence="8">
    <location>
        <begin position="75"/>
        <end position="94"/>
    </location>
</feature>
<dbReference type="InterPro" id="IPR020846">
    <property type="entry name" value="MFS_dom"/>
</dbReference>
<dbReference type="Proteomes" id="UP001555786">
    <property type="component" value="Unassembled WGS sequence"/>
</dbReference>
<evidence type="ECO:0000256" key="1">
    <source>
        <dbReference type="ARBA" id="ARBA00004651"/>
    </source>
</evidence>
<keyword evidence="3" id="KW-0813">Transport</keyword>
<dbReference type="RefSeq" id="WP_311945162.1">
    <property type="nucleotide sequence ID" value="NZ_JAVSCS010000069.1"/>
</dbReference>
<dbReference type="InterPro" id="IPR011701">
    <property type="entry name" value="MFS"/>
</dbReference>
<feature type="transmembrane region" description="Helical" evidence="8">
    <location>
        <begin position="265"/>
        <end position="287"/>
    </location>
</feature>
<keyword evidence="5 8" id="KW-0812">Transmembrane</keyword>
<feature type="transmembrane region" description="Helical" evidence="8">
    <location>
        <begin position="228"/>
        <end position="244"/>
    </location>
</feature>
<feature type="transmembrane region" description="Helical" evidence="8">
    <location>
        <begin position="329"/>
        <end position="347"/>
    </location>
</feature>
<dbReference type="PANTHER" id="PTHR42718:SF9">
    <property type="entry name" value="MAJOR FACILITATOR SUPERFAMILY MULTIDRUG TRANSPORTER MFSC"/>
    <property type="match status" value="1"/>
</dbReference>
<dbReference type="InterPro" id="IPR004638">
    <property type="entry name" value="EmrB-like"/>
</dbReference>
<feature type="transmembrane region" description="Helical" evidence="8">
    <location>
        <begin position="299"/>
        <end position="317"/>
    </location>
</feature>
<proteinExistence type="inferred from homology"/>
<evidence type="ECO:0000256" key="4">
    <source>
        <dbReference type="ARBA" id="ARBA00022475"/>
    </source>
</evidence>
<evidence type="ECO:0000313" key="11">
    <source>
        <dbReference type="Proteomes" id="UP001555786"/>
    </source>
</evidence>
<reference evidence="10 11" key="1">
    <citation type="submission" date="2024-07" db="EMBL/GenBank/DDBJ databases">
        <title>Description of Labrys sedimenti sp. nov., isolated from a diclofenac-degrading enrichment culture.</title>
        <authorList>
            <person name="Tancsics A."/>
            <person name="Csepanyi A."/>
        </authorList>
    </citation>
    <scope>NUCLEOTIDE SEQUENCE [LARGE SCALE GENOMIC DNA]</scope>
    <source>
        <strain evidence="10 11">LMG 23578</strain>
    </source>
</reference>
<keyword evidence="6 8" id="KW-1133">Transmembrane helix</keyword>
<dbReference type="Gene3D" id="1.20.1250.20">
    <property type="entry name" value="MFS general substrate transporter like domains"/>
    <property type="match status" value="1"/>
</dbReference>
<dbReference type="Gene3D" id="1.20.1720.10">
    <property type="entry name" value="Multidrug resistance protein D"/>
    <property type="match status" value="1"/>
</dbReference>
<organism evidence="10 11">
    <name type="scientific">Labrys neptuniae</name>
    <dbReference type="NCBI Taxonomy" id="376174"/>
    <lineage>
        <taxon>Bacteria</taxon>
        <taxon>Pseudomonadati</taxon>
        <taxon>Pseudomonadota</taxon>
        <taxon>Alphaproteobacteria</taxon>
        <taxon>Hyphomicrobiales</taxon>
        <taxon>Xanthobacteraceae</taxon>
        <taxon>Labrys</taxon>
    </lineage>
</organism>
<comment type="caution">
    <text evidence="10">The sequence shown here is derived from an EMBL/GenBank/DDBJ whole genome shotgun (WGS) entry which is preliminary data.</text>
</comment>
<evidence type="ECO:0000256" key="7">
    <source>
        <dbReference type="ARBA" id="ARBA00023136"/>
    </source>
</evidence>
<feature type="transmembrane region" description="Helical" evidence="8">
    <location>
        <begin position="45"/>
        <end position="63"/>
    </location>
</feature>
<dbReference type="EMBL" id="JBFNQD010000008">
    <property type="protein sequence ID" value="MEW9308381.1"/>
    <property type="molecule type" value="Genomic_DNA"/>
</dbReference>
<feature type="transmembrane region" description="Helical" evidence="8">
    <location>
        <begin position="134"/>
        <end position="156"/>
    </location>
</feature>
<feature type="transmembrane region" description="Helical" evidence="8">
    <location>
        <begin position="162"/>
        <end position="184"/>
    </location>
</feature>
<evidence type="ECO:0000259" key="9">
    <source>
        <dbReference type="PROSITE" id="PS50850"/>
    </source>
</evidence>
<keyword evidence="7 8" id="KW-0472">Membrane</keyword>
<dbReference type="SUPFAM" id="SSF103473">
    <property type="entry name" value="MFS general substrate transporter"/>
    <property type="match status" value="1"/>
</dbReference>
<feature type="transmembrane region" description="Helical" evidence="8">
    <location>
        <begin position="12"/>
        <end position="33"/>
    </location>
</feature>
<comment type="subcellular location">
    <subcellularLocation>
        <location evidence="1">Cell membrane</location>
        <topology evidence="1">Multi-pass membrane protein</topology>
    </subcellularLocation>
</comment>
<keyword evidence="11" id="KW-1185">Reference proteome</keyword>
<comment type="similarity">
    <text evidence="2">Belongs to the major facilitator superfamily. EmrB family.</text>
</comment>
<feature type="transmembrane region" description="Helical" evidence="8">
    <location>
        <begin position="469"/>
        <end position="491"/>
    </location>
</feature>
<evidence type="ECO:0000313" key="10">
    <source>
        <dbReference type="EMBL" id="MEW9308381.1"/>
    </source>
</evidence>
<accession>A0ABV3PRW2</accession>
<dbReference type="CDD" id="cd17321">
    <property type="entry name" value="MFS_MMR_MDR_like"/>
    <property type="match status" value="1"/>
</dbReference>
<protein>
    <submittedName>
        <fullName evidence="10">MFS transporter</fullName>
    </submittedName>
</protein>
<feature type="transmembrane region" description="Helical" evidence="8">
    <location>
        <begin position="100"/>
        <end position="122"/>
    </location>
</feature>
<sequence length="507" mass="52079">MSPLRRKTAVAAIYLGTFMATLAISIVTVALPAIQKGLDAELSDLQWVVGSYALCLSAFMLSAGPLGDRYGRKRAWLTGIGLFTLGSAICAAAPSLTVLVAGSALQGVAGALVIPGALSILTQAYPDPAERAHIIGGWSSFSAVSLILGPMLGGLLVDNVGWPSIFLVNLPLGVLAFGLGLVGIAESADPGQAALDPPGQFLSILFLGTLTYALIAAGQAGWTAPTTLGALAIAALALPAFIVIEGKASRPVLPIDLFRNIPFASLNFASFALGVSGYSSLFFFSLFLQQAQGWPAMQAGWRMAPVFAAMAVTAVLFGRLSARYGLQRLMLLGYTLLGGAMLMMSRFEPDTSYVAIAPLFTLLGIGMGLAVPATSAAVMASAPRTRSGAASATMNALRQGGMTIGIALLGTMMAGRAVATMAQALAETGQTSSLALASVAVRRHQVPAGLAMAADDFRHLLAHAFADGFRLAIVLAGLVGLVAALVLILALHIRAQRPGPHPALDDA</sequence>
<evidence type="ECO:0000256" key="2">
    <source>
        <dbReference type="ARBA" id="ARBA00008537"/>
    </source>
</evidence>
<feature type="transmembrane region" description="Helical" evidence="8">
    <location>
        <begin position="401"/>
        <end position="426"/>
    </location>
</feature>
<feature type="transmembrane region" description="Helical" evidence="8">
    <location>
        <begin position="353"/>
        <end position="380"/>
    </location>
</feature>
<dbReference type="Pfam" id="PF07690">
    <property type="entry name" value="MFS_1"/>
    <property type="match status" value="1"/>
</dbReference>
<dbReference type="PROSITE" id="PS50850">
    <property type="entry name" value="MFS"/>
    <property type="match status" value="1"/>
</dbReference>
<name>A0ABV3PRW2_9HYPH</name>
<feature type="domain" description="Major facilitator superfamily (MFS) profile" evidence="9">
    <location>
        <begin position="9"/>
        <end position="495"/>
    </location>
</feature>
<evidence type="ECO:0000256" key="8">
    <source>
        <dbReference type="SAM" id="Phobius"/>
    </source>
</evidence>
<evidence type="ECO:0000256" key="5">
    <source>
        <dbReference type="ARBA" id="ARBA00022692"/>
    </source>
</evidence>
<gene>
    <name evidence="10" type="ORF">ABXS05_22705</name>
</gene>
<evidence type="ECO:0000256" key="3">
    <source>
        <dbReference type="ARBA" id="ARBA00022448"/>
    </source>
</evidence>
<feature type="transmembrane region" description="Helical" evidence="8">
    <location>
        <begin position="204"/>
        <end position="222"/>
    </location>
</feature>
<dbReference type="NCBIfam" id="TIGR00711">
    <property type="entry name" value="efflux_EmrB"/>
    <property type="match status" value="1"/>
</dbReference>
<evidence type="ECO:0000256" key="6">
    <source>
        <dbReference type="ARBA" id="ARBA00022989"/>
    </source>
</evidence>